<dbReference type="EMBL" id="FN653027">
    <property type="protein sequence ID" value="CBY07868.1"/>
    <property type="molecule type" value="Genomic_DNA"/>
</dbReference>
<reference evidence="2" key="1">
    <citation type="journal article" date="2010" name="Science">
        <title>Plasticity of animal genome architecture unmasked by rapid evolution of a pelagic tunicate.</title>
        <authorList>
            <person name="Denoeud F."/>
            <person name="Henriet S."/>
            <person name="Mungpakdee S."/>
            <person name="Aury J.M."/>
            <person name="Da Silva C."/>
            <person name="Brinkmann H."/>
            <person name="Mikhaleva J."/>
            <person name="Olsen L.C."/>
            <person name="Jubin C."/>
            <person name="Canestro C."/>
            <person name="Bouquet J.M."/>
            <person name="Danks G."/>
            <person name="Poulain J."/>
            <person name="Campsteijn C."/>
            <person name="Adamski M."/>
            <person name="Cross I."/>
            <person name="Yadetie F."/>
            <person name="Muffato M."/>
            <person name="Louis A."/>
            <person name="Butcher S."/>
            <person name="Tsagkogeorga G."/>
            <person name="Konrad A."/>
            <person name="Singh S."/>
            <person name="Jensen M.F."/>
            <person name="Cong E.H."/>
            <person name="Eikeseth-Otteraa H."/>
            <person name="Noel B."/>
            <person name="Anthouard V."/>
            <person name="Porcel B.M."/>
            <person name="Kachouri-Lafond R."/>
            <person name="Nishino A."/>
            <person name="Ugolini M."/>
            <person name="Chourrout P."/>
            <person name="Nishida H."/>
            <person name="Aasland R."/>
            <person name="Huzurbazar S."/>
            <person name="Westhof E."/>
            <person name="Delsuc F."/>
            <person name="Lehrach H."/>
            <person name="Reinhardt R."/>
            <person name="Weissenbach J."/>
            <person name="Roy S.W."/>
            <person name="Artiguenave F."/>
            <person name="Postlethwait J.H."/>
            <person name="Manak J.R."/>
            <person name="Thompson E.M."/>
            <person name="Jaillon O."/>
            <person name="Du Pasquier L."/>
            <person name="Boudinot P."/>
            <person name="Liberles D.A."/>
            <person name="Volff J.N."/>
            <person name="Philippe H."/>
            <person name="Lenhard B."/>
            <person name="Roest Crollius H."/>
            <person name="Wincker P."/>
            <person name="Chourrout D."/>
        </authorList>
    </citation>
    <scope>NUCLEOTIDE SEQUENCE [LARGE SCALE GENOMIC DNA]</scope>
</reference>
<dbReference type="Proteomes" id="UP000001307">
    <property type="component" value="Unassembled WGS sequence"/>
</dbReference>
<proteinExistence type="predicted"/>
<name>E4X6K6_OIKDI</name>
<dbReference type="AlphaFoldDB" id="E4X6K6"/>
<keyword evidence="1" id="KW-1133">Transmembrane helix</keyword>
<organism evidence="2">
    <name type="scientific">Oikopleura dioica</name>
    <name type="common">Tunicate</name>
    <dbReference type="NCBI Taxonomy" id="34765"/>
    <lineage>
        <taxon>Eukaryota</taxon>
        <taxon>Metazoa</taxon>
        <taxon>Chordata</taxon>
        <taxon>Tunicata</taxon>
        <taxon>Appendicularia</taxon>
        <taxon>Copelata</taxon>
        <taxon>Oikopleuridae</taxon>
        <taxon>Oikopleura</taxon>
    </lineage>
</organism>
<feature type="transmembrane region" description="Helical" evidence="1">
    <location>
        <begin position="76"/>
        <end position="96"/>
    </location>
</feature>
<keyword evidence="1" id="KW-0472">Membrane</keyword>
<gene>
    <name evidence="2" type="ORF">GSOID_T00003225001</name>
</gene>
<protein>
    <submittedName>
        <fullName evidence="2">Uncharacterized protein</fullName>
    </submittedName>
</protein>
<dbReference type="InParanoid" id="E4X6K6"/>
<sequence>MGIYYFDTFDNPCEYTWVLQTRNICGAMQIFVNMILTIVFANEKNLSCHEGLIIQPVIQGLLGFLTMGSATTGASVTMVVISGLLNLVAISVNWLFLYLYTKMHRKGDIEMPLGRKFLFGTILMTLMAGTSAVIGLAFQTKCHVQ</sequence>
<feature type="transmembrane region" description="Helical" evidence="1">
    <location>
        <begin position="117"/>
        <end position="138"/>
    </location>
</feature>
<evidence type="ECO:0000256" key="1">
    <source>
        <dbReference type="SAM" id="Phobius"/>
    </source>
</evidence>
<dbReference type="OrthoDB" id="10281043at2759"/>
<keyword evidence="3" id="KW-1185">Reference proteome</keyword>
<evidence type="ECO:0000313" key="3">
    <source>
        <dbReference type="Proteomes" id="UP000001307"/>
    </source>
</evidence>
<accession>E4X6K6</accession>
<evidence type="ECO:0000313" key="2">
    <source>
        <dbReference type="EMBL" id="CBY07868.1"/>
    </source>
</evidence>
<keyword evidence="1" id="KW-0812">Transmembrane</keyword>